<reference evidence="9" key="1">
    <citation type="submission" date="2022-02" db="EMBL/GenBank/DDBJ databases">
        <title>Draft Genome Sequence of Bacillus vallismortis Strain BL01, Isolated from Artemisia lerchiana Web. Roots.</title>
        <authorList>
            <person name="Chebotar V.K."/>
            <person name="Gancheva M.S."/>
            <person name="Chizhevskaya E.P."/>
            <person name="Komarova O.V."/>
            <person name="Baganova M.E."/>
            <person name="Zaplatkin A.N."/>
            <person name="Pishchik V.N."/>
        </authorList>
    </citation>
    <scope>NUCLEOTIDE SEQUENCE</scope>
    <source>
        <strain evidence="9">BL01</strain>
    </source>
</reference>
<name>A0ABY4Y458_BACVA</name>
<keyword evidence="5 6" id="KW-0472">Membrane</keyword>
<dbReference type="EMBL" id="CP092751">
    <property type="protein sequence ID" value="USP97414.1"/>
    <property type="molecule type" value="Genomic_DNA"/>
</dbReference>
<evidence type="ECO:0000256" key="3">
    <source>
        <dbReference type="ARBA" id="ARBA00022692"/>
    </source>
</evidence>
<comment type="subcellular location">
    <subcellularLocation>
        <location evidence="6">Cell membrane</location>
    </subcellularLocation>
    <subcellularLocation>
        <location evidence="1">Membrane</location>
        <topology evidence="1">Multi-pass membrane protein</topology>
    </subcellularLocation>
</comment>
<evidence type="ECO:0000256" key="1">
    <source>
        <dbReference type="ARBA" id="ARBA00004141"/>
    </source>
</evidence>
<feature type="region of interest" description="Disordered" evidence="7">
    <location>
        <begin position="1"/>
        <end position="29"/>
    </location>
</feature>
<gene>
    <name evidence="9" type="ORF">MKF32_09560</name>
</gene>
<evidence type="ECO:0000256" key="4">
    <source>
        <dbReference type="ARBA" id="ARBA00022989"/>
    </source>
</evidence>
<dbReference type="PANTHER" id="PTHR22550:SF5">
    <property type="entry name" value="LEUCINE ZIPPER PROTEIN 4"/>
    <property type="match status" value="1"/>
</dbReference>
<accession>A0ABY4Y458</accession>
<sequence>MMRWRNNQHKTQKQHQGSDQSKAEKPDQEVLTGNFGCDIELFKRKIGHNGDVHIREFEITHLHVKAALIFVDGLSDQDSINKGVSALLVMNQPNQVREDISQSGKGILNSQDIKNQIGSICDVVEAEKISDVVLDVFMGSTALLIDGMPQVFLLGTIKKQNRSIEEPLSEALVRGPRTGFTEELSTNTALLRQQGKNDQLTFQRFEVGTRLKKDLIIAYMYDIADPEVVEEVKKRVKGIEIDHLPESGYVEQLIEDNYLSPFPQVQSTERPDRVISGLMEGRVAILLDGTPFALLVPVTFSMVLQSPEDYYERWFPSSFIRLLRFIAAIITLFAPALYISFISFHPGLIPTKLAISISGTRQGVPFPSIIEALFMEIAIEILREAGLRLPKPIGPAIGIVGGLIIGEAAVQAGIVSPIMVIVVALTAISSFAIPHYSTGIALRMLRFGAMFCAAVFGLFGVIMYYLLLSSHVVKLKSFGLPYASPAVPYYVKDWKDFIIRMPLLVMKRRPKIMNTDNAKRVK</sequence>
<organism evidence="9 10">
    <name type="scientific">Bacillus vallismortis</name>
    <dbReference type="NCBI Taxonomy" id="72361"/>
    <lineage>
        <taxon>Bacteria</taxon>
        <taxon>Bacillati</taxon>
        <taxon>Bacillota</taxon>
        <taxon>Bacilli</taxon>
        <taxon>Bacillales</taxon>
        <taxon>Bacillaceae</taxon>
        <taxon>Bacillus</taxon>
    </lineage>
</organism>
<keyword evidence="3 8" id="KW-0812">Transmembrane</keyword>
<feature type="transmembrane region" description="Helical" evidence="8">
    <location>
        <begin position="418"/>
        <end position="436"/>
    </location>
</feature>
<evidence type="ECO:0000256" key="5">
    <source>
        <dbReference type="ARBA" id="ARBA00023136"/>
    </source>
</evidence>
<evidence type="ECO:0000256" key="6">
    <source>
        <dbReference type="PIRNR" id="PIRNR005690"/>
    </source>
</evidence>
<evidence type="ECO:0000313" key="9">
    <source>
        <dbReference type="EMBL" id="USP97414.1"/>
    </source>
</evidence>
<keyword evidence="4 8" id="KW-1133">Transmembrane helix</keyword>
<evidence type="ECO:0000256" key="8">
    <source>
        <dbReference type="SAM" id="Phobius"/>
    </source>
</evidence>
<feature type="transmembrane region" description="Helical" evidence="8">
    <location>
        <begin position="448"/>
        <end position="467"/>
    </location>
</feature>
<evidence type="ECO:0000313" key="10">
    <source>
        <dbReference type="Proteomes" id="UP001057348"/>
    </source>
</evidence>
<dbReference type="InterPro" id="IPR004995">
    <property type="entry name" value="Spore_Ger"/>
</dbReference>
<evidence type="ECO:0000256" key="2">
    <source>
        <dbReference type="ARBA" id="ARBA00005278"/>
    </source>
</evidence>
<feature type="compositionally biased region" description="Basic residues" evidence="7">
    <location>
        <begin position="1"/>
        <end position="13"/>
    </location>
</feature>
<feature type="transmembrane region" description="Helical" evidence="8">
    <location>
        <begin position="322"/>
        <end position="344"/>
    </location>
</feature>
<evidence type="ECO:0000256" key="7">
    <source>
        <dbReference type="SAM" id="MobiDB-lite"/>
    </source>
</evidence>
<dbReference type="Pfam" id="PF03323">
    <property type="entry name" value="GerA"/>
    <property type="match status" value="1"/>
</dbReference>
<dbReference type="PANTHER" id="PTHR22550">
    <property type="entry name" value="SPORE GERMINATION PROTEIN"/>
    <property type="match status" value="1"/>
</dbReference>
<dbReference type="RefSeq" id="WP_087991442.1">
    <property type="nucleotide sequence ID" value="NZ_CP092751.1"/>
</dbReference>
<keyword evidence="10" id="KW-1185">Reference proteome</keyword>
<dbReference type="PIRSF" id="PIRSF005690">
    <property type="entry name" value="GerBA"/>
    <property type="match status" value="1"/>
</dbReference>
<dbReference type="Proteomes" id="UP001057348">
    <property type="component" value="Chromosome"/>
</dbReference>
<dbReference type="InterPro" id="IPR050768">
    <property type="entry name" value="UPF0353/GerABKA_families"/>
</dbReference>
<proteinExistence type="inferred from homology"/>
<comment type="similarity">
    <text evidence="2 6">Belongs to the GerABKA family.</text>
</comment>
<protein>
    <submittedName>
        <fullName evidence="9">Spore germination protein</fullName>
    </submittedName>
</protein>